<reference evidence="2" key="1">
    <citation type="submission" date="2016-10" db="EMBL/GenBank/DDBJ databases">
        <authorList>
            <person name="Varghese N."/>
            <person name="Submissions S."/>
        </authorList>
    </citation>
    <scope>NUCLEOTIDE SEQUENCE [LARGE SCALE GENOMIC DNA]</scope>
    <source>
        <strain evidence="2">DSM 43163</strain>
    </source>
</reference>
<dbReference type="AlphaFoldDB" id="A0A1H5UT82"/>
<sequence>MRPLNARIRTELEERQICLLRLHWELTRLGIRVRVRKSRNGRWKLKLRTTTGWSETVLCAGAEGAYAYVTAHGRLLGRTEDARQVARLLLWMLERRCR</sequence>
<evidence type="ECO:0000313" key="2">
    <source>
        <dbReference type="Proteomes" id="UP000236723"/>
    </source>
</evidence>
<protein>
    <submittedName>
        <fullName evidence="1">Uncharacterized protein</fullName>
    </submittedName>
</protein>
<accession>A0A1H5UT82</accession>
<dbReference type="Proteomes" id="UP000236723">
    <property type="component" value="Unassembled WGS sequence"/>
</dbReference>
<dbReference type="EMBL" id="FNVO01000002">
    <property type="protein sequence ID" value="SEF78190.1"/>
    <property type="molecule type" value="Genomic_DNA"/>
</dbReference>
<name>A0A1H5UT82_9ACTN</name>
<organism evidence="1 2">
    <name type="scientific">Thermomonospora echinospora</name>
    <dbReference type="NCBI Taxonomy" id="1992"/>
    <lineage>
        <taxon>Bacteria</taxon>
        <taxon>Bacillati</taxon>
        <taxon>Actinomycetota</taxon>
        <taxon>Actinomycetes</taxon>
        <taxon>Streptosporangiales</taxon>
        <taxon>Thermomonosporaceae</taxon>
        <taxon>Thermomonospora</taxon>
    </lineage>
</organism>
<proteinExistence type="predicted"/>
<gene>
    <name evidence="1" type="ORF">SAMN04489712_10210</name>
</gene>
<evidence type="ECO:0000313" key="1">
    <source>
        <dbReference type="EMBL" id="SEF78190.1"/>
    </source>
</evidence>
<keyword evidence="2" id="KW-1185">Reference proteome</keyword>